<evidence type="ECO:0000256" key="4">
    <source>
        <dbReference type="ARBA" id="ARBA00022692"/>
    </source>
</evidence>
<feature type="transmembrane region" description="Helical" evidence="14">
    <location>
        <begin position="147"/>
        <end position="168"/>
    </location>
</feature>
<evidence type="ECO:0008006" key="17">
    <source>
        <dbReference type="Google" id="ProtNLM"/>
    </source>
</evidence>
<keyword evidence="8" id="KW-0915">Sodium</keyword>
<sequence>MLVIGIVAGRKELSNKAKASTSDTMLAGRNIGMFVGIFTMTATWVGGGYINGTAEAVYNSVSGTGAGLIWAQAPVGFSISLILGGIFFAKPMREAGYTTMIDPFQKKLGDWMGAVLVLPALSGEIFWSASILSALGSTLSVIIGLEMWISVIISACVALLYVVIGGLASVVYTDVIQLLCIAAGLITAIPFAMNHEAVGDVFSVPVNSTSETIGWLGYLEGRSWGLFVDDYLLLMFGGLPWQVYFQRVLASRTPDGARILSFLGGIGCLLMAIPPVMIGAIGYSTDWNQTAYSGVLDDGTVRPNLIVPLVLQYLTPPAVAIIGLGAVSAAVMSSADSSMLSSSTMFAQNVYKPVFRPQVCVILS</sequence>
<evidence type="ECO:0000256" key="1">
    <source>
        <dbReference type="ARBA" id="ARBA00004141"/>
    </source>
</evidence>
<feature type="transmembrane region" description="Helical" evidence="14">
    <location>
        <begin position="111"/>
        <end position="135"/>
    </location>
</feature>
<protein>
    <recommendedName>
        <fullName evidence="17">SLC5A7</fullName>
    </recommendedName>
</protein>
<evidence type="ECO:0000256" key="9">
    <source>
        <dbReference type="ARBA" id="ARBA00023065"/>
    </source>
</evidence>
<dbReference type="PROSITE" id="PS50283">
    <property type="entry name" value="NA_SOLUT_SYMP_3"/>
    <property type="match status" value="1"/>
</dbReference>
<keyword evidence="12" id="KW-0739">Sodium transport</keyword>
<evidence type="ECO:0000256" key="5">
    <source>
        <dbReference type="ARBA" id="ARBA00022847"/>
    </source>
</evidence>
<dbReference type="GO" id="GO:0008292">
    <property type="term" value="P:acetylcholine biosynthetic process"/>
    <property type="evidence" value="ECO:0007669"/>
    <property type="project" value="TreeGrafter"/>
</dbReference>
<dbReference type="Gene3D" id="1.20.1730.10">
    <property type="entry name" value="Sodium/glucose cotransporter"/>
    <property type="match status" value="1"/>
</dbReference>
<accession>A0A7J7KJJ0</accession>
<evidence type="ECO:0000256" key="14">
    <source>
        <dbReference type="SAM" id="Phobius"/>
    </source>
</evidence>
<comment type="subcellular location">
    <subcellularLocation>
        <location evidence="1">Membrane</location>
        <topology evidence="1">Multi-pass membrane protein</topology>
    </subcellularLocation>
</comment>
<evidence type="ECO:0000256" key="10">
    <source>
        <dbReference type="ARBA" id="ARBA00023136"/>
    </source>
</evidence>
<dbReference type="Proteomes" id="UP000593567">
    <property type="component" value="Unassembled WGS sequence"/>
</dbReference>
<evidence type="ECO:0000256" key="7">
    <source>
        <dbReference type="ARBA" id="ARBA00022989"/>
    </source>
</evidence>
<evidence type="ECO:0000256" key="6">
    <source>
        <dbReference type="ARBA" id="ARBA00022979"/>
    </source>
</evidence>
<dbReference type="PANTHER" id="PTHR45897">
    <property type="entry name" value="HIGH-AFFINITY CHOLINE TRANSPORTER 1"/>
    <property type="match status" value="1"/>
</dbReference>
<feature type="transmembrane region" description="Helical" evidence="14">
    <location>
        <begin position="70"/>
        <end position="90"/>
    </location>
</feature>
<evidence type="ECO:0000256" key="8">
    <source>
        <dbReference type="ARBA" id="ARBA00023053"/>
    </source>
</evidence>
<keyword evidence="9" id="KW-0406">Ion transport</keyword>
<dbReference type="PANTHER" id="PTHR45897:SF4">
    <property type="entry name" value="HIGH-AFFINITY CHOLINE TRANSPORTER 1"/>
    <property type="match status" value="1"/>
</dbReference>
<keyword evidence="5" id="KW-0769">Symport</keyword>
<dbReference type="Pfam" id="PF00474">
    <property type="entry name" value="SSF"/>
    <property type="match status" value="1"/>
</dbReference>
<keyword evidence="7 14" id="KW-1133">Transmembrane helix</keyword>
<evidence type="ECO:0000313" key="15">
    <source>
        <dbReference type="EMBL" id="KAF6038759.1"/>
    </source>
</evidence>
<keyword evidence="6" id="KW-0530">Neurotransmitter biosynthesis</keyword>
<evidence type="ECO:0000256" key="3">
    <source>
        <dbReference type="ARBA" id="ARBA00022448"/>
    </source>
</evidence>
<feature type="transmembrane region" description="Helical" evidence="14">
    <location>
        <begin position="305"/>
        <end position="331"/>
    </location>
</feature>
<dbReference type="InterPro" id="IPR001734">
    <property type="entry name" value="Na/solute_symporter"/>
</dbReference>
<evidence type="ECO:0000256" key="2">
    <source>
        <dbReference type="ARBA" id="ARBA00006434"/>
    </source>
</evidence>
<dbReference type="CDD" id="cd11474">
    <property type="entry name" value="SLC5sbd_CHT"/>
    <property type="match status" value="1"/>
</dbReference>
<keyword evidence="16" id="KW-1185">Reference proteome</keyword>
<organism evidence="15 16">
    <name type="scientific">Bugula neritina</name>
    <name type="common">Brown bryozoan</name>
    <name type="synonym">Sertularia neritina</name>
    <dbReference type="NCBI Taxonomy" id="10212"/>
    <lineage>
        <taxon>Eukaryota</taxon>
        <taxon>Metazoa</taxon>
        <taxon>Spiralia</taxon>
        <taxon>Lophotrochozoa</taxon>
        <taxon>Bryozoa</taxon>
        <taxon>Gymnolaemata</taxon>
        <taxon>Cheilostomatida</taxon>
        <taxon>Flustrina</taxon>
        <taxon>Buguloidea</taxon>
        <taxon>Bugulidae</taxon>
        <taxon>Bugula</taxon>
    </lineage>
</organism>
<proteinExistence type="inferred from homology"/>
<comment type="similarity">
    <text evidence="2 13">Belongs to the sodium:solute symporter (SSF) (TC 2.A.21) family.</text>
</comment>
<dbReference type="OrthoDB" id="546820at2759"/>
<feature type="transmembrane region" description="Helical" evidence="14">
    <location>
        <begin position="231"/>
        <end position="250"/>
    </location>
</feature>
<dbReference type="AlphaFoldDB" id="A0A7J7KJJ0"/>
<keyword evidence="10 14" id="KW-0472">Membrane</keyword>
<reference evidence="15" key="1">
    <citation type="submission" date="2020-06" db="EMBL/GenBank/DDBJ databases">
        <title>Draft genome of Bugula neritina, a colonial animal packing powerful symbionts and potential medicines.</title>
        <authorList>
            <person name="Rayko M."/>
        </authorList>
    </citation>
    <scope>NUCLEOTIDE SEQUENCE [LARGE SCALE GENOMIC DNA]</scope>
    <source>
        <strain evidence="15">Kwan_BN1</strain>
    </source>
</reference>
<evidence type="ECO:0000256" key="12">
    <source>
        <dbReference type="ARBA" id="ARBA00023201"/>
    </source>
</evidence>
<dbReference type="GO" id="GO:0005886">
    <property type="term" value="C:plasma membrane"/>
    <property type="evidence" value="ECO:0007669"/>
    <property type="project" value="TreeGrafter"/>
</dbReference>
<gene>
    <name evidence="15" type="ORF">EB796_002927</name>
</gene>
<feature type="transmembrane region" description="Helical" evidence="14">
    <location>
        <begin position="262"/>
        <end position="285"/>
    </location>
</feature>
<comment type="caution">
    <text evidence="15">The sequence shown here is derived from an EMBL/GenBank/DDBJ whole genome shotgun (WGS) entry which is preliminary data.</text>
</comment>
<feature type="transmembrane region" description="Helical" evidence="14">
    <location>
        <begin position="31"/>
        <end position="50"/>
    </location>
</feature>
<keyword evidence="3" id="KW-0813">Transport</keyword>
<dbReference type="EMBL" id="VXIV02000360">
    <property type="protein sequence ID" value="KAF6038759.1"/>
    <property type="molecule type" value="Genomic_DNA"/>
</dbReference>
<evidence type="ECO:0000313" key="16">
    <source>
        <dbReference type="Proteomes" id="UP000593567"/>
    </source>
</evidence>
<dbReference type="InterPro" id="IPR038377">
    <property type="entry name" value="Na/Glc_symporter_sf"/>
</dbReference>
<dbReference type="InterPro" id="IPR052244">
    <property type="entry name" value="Choline_transporter"/>
</dbReference>
<evidence type="ECO:0000256" key="11">
    <source>
        <dbReference type="ARBA" id="ARBA00023180"/>
    </source>
</evidence>
<dbReference type="GO" id="GO:0005307">
    <property type="term" value="F:choline:sodium symporter activity"/>
    <property type="evidence" value="ECO:0007669"/>
    <property type="project" value="TreeGrafter"/>
</dbReference>
<name>A0A7J7KJJ0_BUGNE</name>
<feature type="transmembrane region" description="Helical" evidence="14">
    <location>
        <begin position="175"/>
        <end position="193"/>
    </location>
</feature>
<evidence type="ECO:0000256" key="13">
    <source>
        <dbReference type="RuleBase" id="RU362091"/>
    </source>
</evidence>
<keyword evidence="4 14" id="KW-0812">Transmembrane</keyword>
<keyword evidence="11" id="KW-0325">Glycoprotein</keyword>